<comment type="caution">
    <text evidence="7">The sequence shown here is derived from an EMBL/GenBank/DDBJ whole genome shotgun (WGS) entry which is preliminary data.</text>
</comment>
<evidence type="ECO:0000256" key="3">
    <source>
        <dbReference type="ARBA" id="ARBA00022989"/>
    </source>
</evidence>
<feature type="transmembrane region" description="Helical" evidence="5">
    <location>
        <begin position="113"/>
        <end position="143"/>
    </location>
</feature>
<protein>
    <submittedName>
        <fullName evidence="7">Protein NrnU</fullName>
    </submittedName>
</protein>
<dbReference type="RefSeq" id="WP_099915350.1">
    <property type="nucleotide sequence ID" value="NZ_BMHS01000026.1"/>
</dbReference>
<feature type="domain" description="NnrU" evidence="6">
    <location>
        <begin position="3"/>
        <end position="190"/>
    </location>
</feature>
<comment type="subcellular location">
    <subcellularLocation>
        <location evidence="1">Membrane</location>
        <topology evidence="1">Multi-pass membrane protein</topology>
    </subcellularLocation>
</comment>
<evidence type="ECO:0000313" key="7">
    <source>
        <dbReference type="EMBL" id="PIL40470.1"/>
    </source>
</evidence>
<evidence type="ECO:0000256" key="4">
    <source>
        <dbReference type="ARBA" id="ARBA00023136"/>
    </source>
</evidence>
<dbReference type="InterPro" id="IPR009915">
    <property type="entry name" value="NnrU_dom"/>
</dbReference>
<proteinExistence type="predicted"/>
<evidence type="ECO:0000313" key="8">
    <source>
        <dbReference type="Proteomes" id="UP000228593"/>
    </source>
</evidence>
<reference evidence="7 8" key="1">
    <citation type="submission" date="2017-10" db="EMBL/GenBank/DDBJ databases">
        <title>Massilia psychrophilum sp. nov., a novel purple-pigmented bacterium isolated from Tianshan glacier, Xinjiang Municipality, China.</title>
        <authorList>
            <person name="Wang H."/>
        </authorList>
    </citation>
    <scope>NUCLEOTIDE SEQUENCE [LARGE SCALE GENOMIC DNA]</scope>
    <source>
        <strain evidence="7 8">JCM 30813</strain>
    </source>
</reference>
<accession>A0A2G8T338</accession>
<dbReference type="Pfam" id="PF07298">
    <property type="entry name" value="NnrU"/>
    <property type="match status" value="1"/>
</dbReference>
<dbReference type="GO" id="GO:0016020">
    <property type="term" value="C:membrane"/>
    <property type="evidence" value="ECO:0007669"/>
    <property type="project" value="UniProtKB-SubCell"/>
</dbReference>
<evidence type="ECO:0000256" key="2">
    <source>
        <dbReference type="ARBA" id="ARBA00022692"/>
    </source>
</evidence>
<dbReference type="EMBL" id="PDOB01000008">
    <property type="protein sequence ID" value="PIL40470.1"/>
    <property type="molecule type" value="Genomic_DNA"/>
</dbReference>
<organism evidence="7 8">
    <name type="scientific">Massilia psychrophila</name>
    <dbReference type="NCBI Taxonomy" id="1603353"/>
    <lineage>
        <taxon>Bacteria</taxon>
        <taxon>Pseudomonadati</taxon>
        <taxon>Pseudomonadota</taxon>
        <taxon>Betaproteobacteria</taxon>
        <taxon>Burkholderiales</taxon>
        <taxon>Oxalobacteraceae</taxon>
        <taxon>Telluria group</taxon>
        <taxon>Massilia</taxon>
    </lineage>
</organism>
<dbReference type="Proteomes" id="UP000228593">
    <property type="component" value="Unassembled WGS sequence"/>
</dbReference>
<feature type="transmembrane region" description="Helical" evidence="5">
    <location>
        <begin position="71"/>
        <end position="93"/>
    </location>
</feature>
<keyword evidence="8" id="KW-1185">Reference proteome</keyword>
<evidence type="ECO:0000259" key="6">
    <source>
        <dbReference type="Pfam" id="PF07298"/>
    </source>
</evidence>
<feature type="transmembrane region" description="Helical" evidence="5">
    <location>
        <begin position="41"/>
        <end position="59"/>
    </location>
</feature>
<dbReference type="OrthoDB" id="5293641at2"/>
<keyword evidence="2 5" id="KW-0812">Transmembrane</keyword>
<sequence length="195" mass="20849">MTILMIGLAIFLGLHSVRMVAGGWRQAQIARRGEDSWKLGFSVLSAVGLGLVIWGYGVARQAPVVLWNAPAGMRHAAGLLTLFAFILLAAAYVPRNHLKARFHHPMVLGVKAWAVGHLLANGTLADLLLFGAFLAWAVLAFIAERRRDRLAGITYAAGTARGTSMAIVIGAVAWAVFAFWLHGALIGVLPFRSGA</sequence>
<keyword evidence="3 5" id="KW-1133">Transmembrane helix</keyword>
<feature type="transmembrane region" description="Helical" evidence="5">
    <location>
        <begin position="164"/>
        <end position="189"/>
    </location>
</feature>
<dbReference type="AlphaFoldDB" id="A0A2G8T338"/>
<evidence type="ECO:0000256" key="5">
    <source>
        <dbReference type="SAM" id="Phobius"/>
    </source>
</evidence>
<gene>
    <name evidence="7" type="ORF">CR103_07380</name>
</gene>
<evidence type="ECO:0000256" key="1">
    <source>
        <dbReference type="ARBA" id="ARBA00004141"/>
    </source>
</evidence>
<keyword evidence="4 5" id="KW-0472">Membrane</keyword>
<name>A0A2G8T338_9BURK</name>